<evidence type="ECO:0000256" key="1">
    <source>
        <dbReference type="ARBA" id="ARBA00022723"/>
    </source>
</evidence>
<evidence type="ECO:0000313" key="7">
    <source>
        <dbReference type="EMBL" id="KAJ3440975.1"/>
    </source>
</evidence>
<dbReference type="PANTHER" id="PTHR10782:SF4">
    <property type="entry name" value="TONALLI, ISOFORM E"/>
    <property type="match status" value="1"/>
</dbReference>
<dbReference type="Proteomes" id="UP001146793">
    <property type="component" value="Unassembled WGS sequence"/>
</dbReference>
<evidence type="ECO:0000256" key="4">
    <source>
        <dbReference type="PROSITE-ProRule" id="PRU00452"/>
    </source>
</evidence>
<dbReference type="AlphaFoldDB" id="A0AAV7ZI87"/>
<evidence type="ECO:0000256" key="5">
    <source>
        <dbReference type="SAM" id="MobiDB-lite"/>
    </source>
</evidence>
<evidence type="ECO:0000256" key="2">
    <source>
        <dbReference type="ARBA" id="ARBA00022771"/>
    </source>
</evidence>
<dbReference type="GO" id="GO:0016925">
    <property type="term" value="P:protein sumoylation"/>
    <property type="evidence" value="ECO:0007669"/>
    <property type="project" value="TreeGrafter"/>
</dbReference>
<feature type="region of interest" description="Disordered" evidence="5">
    <location>
        <begin position="288"/>
        <end position="336"/>
    </location>
</feature>
<keyword evidence="2 4" id="KW-0863">Zinc-finger</keyword>
<comment type="caution">
    <text evidence="7">The sequence shown here is derived from an EMBL/GenBank/DDBJ whole genome shotgun (WGS) entry which is preliminary data.</text>
</comment>
<keyword evidence="3" id="KW-0862">Zinc</keyword>
<feature type="region of interest" description="Disordered" evidence="5">
    <location>
        <begin position="185"/>
        <end position="218"/>
    </location>
</feature>
<gene>
    <name evidence="7" type="ORF">M0812_12976</name>
</gene>
<dbReference type="PROSITE" id="PS51044">
    <property type="entry name" value="ZF_SP_RING"/>
    <property type="match status" value="1"/>
</dbReference>
<proteinExistence type="predicted"/>
<dbReference type="EMBL" id="JANTQA010000029">
    <property type="protein sequence ID" value="KAJ3440975.1"/>
    <property type="molecule type" value="Genomic_DNA"/>
</dbReference>
<evidence type="ECO:0000256" key="3">
    <source>
        <dbReference type="ARBA" id="ARBA00022833"/>
    </source>
</evidence>
<evidence type="ECO:0000259" key="6">
    <source>
        <dbReference type="PROSITE" id="PS51044"/>
    </source>
</evidence>
<feature type="compositionally biased region" description="Basic and acidic residues" evidence="5">
    <location>
        <begin position="234"/>
        <end position="253"/>
    </location>
</feature>
<dbReference type="GO" id="GO:0000785">
    <property type="term" value="C:chromatin"/>
    <property type="evidence" value="ECO:0007669"/>
    <property type="project" value="TreeGrafter"/>
</dbReference>
<accession>A0AAV7ZI87</accession>
<sequence length="533" mass="62950">MNQTTRGKEGNSDHLPVNTLIVQKPFTQNHEQKNEWKPNLLTTKELLSKQFLIEHFSFQTQTGFLKQEEHESLCNKYLFEEQISLTLTKKILFGDQKYFKPCNLPLIGPITIQDPFYQKRLVKKNVIQLKKTCFGNGKVFCIRLFDTSSNKEIYSWPNDLVFDLCSQQIYPKAIAVKNCGNFHSQNNRNNRKSGNNNREGNSVIEIETENEFESGHEDDRELMDFELYEETEEQEKQQEQEEQHEREKKEEKEKVLDVDEIIVLEEIRINGNGSLRGVHKQLNKEQENGFFNKSNNNNNQINNSFNYSSNLDKKNKKNKKKTKKNNHKSRKKKESFEFEQNKDVNLPHLFSIDLNKFPKYAKKRKYYLTMKGWLGNSNLIVVLQNMKAINFDLYLKTLIPTIFNDQKESFTKISKIIFQSSRFFYNVQQDVCSLKCPISMDFMEFPARGKDCKHLQCFDLKSYLKLAFDYGNWNCPCCSQFISSEHLSIDGYILSILRKNQKNSEYVTIYSNGKWEPLKKTDENQKQKIYYID</sequence>
<feature type="region of interest" description="Disordered" evidence="5">
    <location>
        <begin position="230"/>
        <end position="253"/>
    </location>
</feature>
<dbReference type="CDD" id="cd16650">
    <property type="entry name" value="SP-RING_PIAS-like"/>
    <property type="match status" value="1"/>
</dbReference>
<feature type="compositionally biased region" description="Low complexity" evidence="5">
    <location>
        <begin position="186"/>
        <end position="202"/>
    </location>
</feature>
<feature type="compositionally biased region" description="Low complexity" evidence="5">
    <location>
        <begin position="288"/>
        <end position="310"/>
    </location>
</feature>
<dbReference type="GO" id="GO:0061665">
    <property type="term" value="F:SUMO ligase activity"/>
    <property type="evidence" value="ECO:0007669"/>
    <property type="project" value="TreeGrafter"/>
</dbReference>
<name>A0AAV7ZI87_9EUKA</name>
<dbReference type="Gene3D" id="3.30.40.10">
    <property type="entry name" value="Zinc/RING finger domain, C3HC4 (zinc finger)"/>
    <property type="match status" value="1"/>
</dbReference>
<feature type="domain" description="SP-RING-type" evidence="6">
    <location>
        <begin position="412"/>
        <end position="506"/>
    </location>
</feature>
<keyword evidence="1" id="KW-0479">Metal-binding</keyword>
<evidence type="ECO:0000313" key="8">
    <source>
        <dbReference type="Proteomes" id="UP001146793"/>
    </source>
</evidence>
<dbReference type="InterPro" id="IPR004181">
    <property type="entry name" value="Znf_MIZ"/>
</dbReference>
<dbReference type="PANTHER" id="PTHR10782">
    <property type="entry name" value="ZINC FINGER MIZ DOMAIN-CONTAINING PROTEIN"/>
    <property type="match status" value="1"/>
</dbReference>
<organism evidence="7 8">
    <name type="scientific">Anaeramoeba flamelloides</name>
    <dbReference type="NCBI Taxonomy" id="1746091"/>
    <lineage>
        <taxon>Eukaryota</taxon>
        <taxon>Metamonada</taxon>
        <taxon>Anaeramoebidae</taxon>
        <taxon>Anaeramoeba</taxon>
    </lineage>
</organism>
<dbReference type="Pfam" id="PF02891">
    <property type="entry name" value="zf-MIZ"/>
    <property type="match status" value="1"/>
</dbReference>
<reference evidence="7" key="1">
    <citation type="submission" date="2022-08" db="EMBL/GenBank/DDBJ databases">
        <title>Novel sulphate-reducing endosymbionts in the free-living metamonad Anaeramoeba.</title>
        <authorList>
            <person name="Jerlstrom-Hultqvist J."/>
            <person name="Cepicka I."/>
            <person name="Gallot-Lavallee L."/>
            <person name="Salas-Leiva D."/>
            <person name="Curtis B.A."/>
            <person name="Zahonova K."/>
            <person name="Pipaliya S."/>
            <person name="Dacks J."/>
            <person name="Roger A.J."/>
        </authorList>
    </citation>
    <scope>NUCLEOTIDE SEQUENCE</scope>
    <source>
        <strain evidence="7">Busselton2</strain>
    </source>
</reference>
<feature type="compositionally biased region" description="Basic residues" evidence="5">
    <location>
        <begin position="314"/>
        <end position="333"/>
    </location>
</feature>
<protein>
    <submittedName>
        <fullName evidence="7">Tonalli isoform b</fullName>
    </submittedName>
</protein>
<dbReference type="InterPro" id="IPR013083">
    <property type="entry name" value="Znf_RING/FYVE/PHD"/>
</dbReference>
<dbReference type="GO" id="GO:0008270">
    <property type="term" value="F:zinc ion binding"/>
    <property type="evidence" value="ECO:0007669"/>
    <property type="project" value="UniProtKB-KW"/>
</dbReference>